<evidence type="ECO:0000313" key="12">
    <source>
        <dbReference type="Proteomes" id="UP000652567"/>
    </source>
</evidence>
<gene>
    <name evidence="11" type="ORF">C4F51_02955</name>
</gene>
<dbReference type="GO" id="GO:0005975">
    <property type="term" value="P:carbohydrate metabolic process"/>
    <property type="evidence" value="ECO:0007669"/>
    <property type="project" value="InterPro"/>
</dbReference>
<dbReference type="InterPro" id="IPR004867">
    <property type="entry name" value="CHB_C_dom"/>
</dbReference>
<name>A0A928YS81_9GAMM</name>
<dbReference type="PANTHER" id="PTHR22600">
    <property type="entry name" value="BETA-HEXOSAMINIDASE"/>
    <property type="match status" value="1"/>
</dbReference>
<dbReference type="Gene3D" id="2.60.40.290">
    <property type="match status" value="1"/>
</dbReference>
<dbReference type="RefSeq" id="WP_193907003.1">
    <property type="nucleotide sequence ID" value="NZ_PRDL01000001.1"/>
</dbReference>
<dbReference type="GO" id="GO:0004563">
    <property type="term" value="F:beta-N-acetylhexosaminidase activity"/>
    <property type="evidence" value="ECO:0007669"/>
    <property type="project" value="UniProtKB-EC"/>
</dbReference>
<dbReference type="CDD" id="cd02847">
    <property type="entry name" value="E_set_Chitobiase_C"/>
    <property type="match status" value="1"/>
</dbReference>
<dbReference type="InterPro" id="IPR014756">
    <property type="entry name" value="Ig_E-set"/>
</dbReference>
<dbReference type="InterPro" id="IPR004866">
    <property type="entry name" value="CHB/HEX_N_dom"/>
</dbReference>
<dbReference type="PANTHER" id="PTHR22600:SF57">
    <property type="entry name" value="BETA-N-ACETYLHEXOSAMINIDASE"/>
    <property type="match status" value="1"/>
</dbReference>
<feature type="chain" id="PRO_5037252209" description="beta-N-acetylhexosaminidase" evidence="9">
    <location>
        <begin position="21"/>
        <end position="859"/>
    </location>
</feature>
<comment type="caution">
    <text evidence="11">The sequence shown here is derived from an EMBL/GenBank/DDBJ whole genome shotgun (WGS) entry which is preliminary data.</text>
</comment>
<sequence>MKWSGLPAILILALAGTAQAMNQQQLAAFASEAELRFGIEQNFGDGGVKAKLMLNNASNIALPAGAADWAVYFHSVRKIASDEGQSKGLQFRHIQGDLYSVTPTAQFAGLKAGEQLEVVYSPSSAMVNYNDFMPRAFIRYEKLQPAIFANTDTENIRDFVEPLVRTNQVLRHDEPDLFTLATSASRYEDNLDINRIARSLNDTAAPIIPTPKQVTYQKSQTRIDGQWKIHFAGRVKNEAEYLQQRLTDVLGQSLALQAGVVERKARSIQVSVGKQLGKNKVPETPESYALEITADQITIVGSDNAGAFYGIQSLLSLLPAEPAGSVSVPQLLALDSPRAEWRGMHYDMGRNFHGKDVTLRLIEQMSRYKLNKLHLHLTEDEGWRLEIPGLPELTDIGAFRCFDLSEQHCLLTQLGTGPSREGSGNGFYSVDDFIEILKFAAARHIEVVPEIDMPGHARAAVKAMEARYNRLMKEGKKAEAEQFLLSDPEDKSVYMTVQNYTDNSMNVCMESSYAFVDKVVYELQQMYRKAGLKLNIFHMGGDEVGVGSWEKSPACQQFIAKTDGISGVADLKPWFVSRVSALASKRELALAGWEDGLMYDANNTFNRSQFANDRVLANAWDNIWEWDVADRAYRLANAGYEVILSHATHLYFDHPYEVNPEERGYYWAARFTDAQKVFNYMPDHVYANADKTRSGADIDNLENYLGRELVPLEKPENILGIQGQVWTETIRTSEQLEEMIYPRLIPLGERAWHKAAWESDKPDADARQREWSRFAAVLAARELPRMVRAGVQIYLPPPGAIRDNGKLLANTAFPGMAIEYSVDQGKTWREWQETSVVEAGEVLLRSRAGNLVSRPTASE</sequence>
<dbReference type="Pfam" id="PF03174">
    <property type="entry name" value="CHB_HEX_C"/>
    <property type="match status" value="1"/>
</dbReference>
<dbReference type="SUPFAM" id="SSF81296">
    <property type="entry name" value="E set domains"/>
    <property type="match status" value="1"/>
</dbReference>
<keyword evidence="9" id="KW-0732">Signal</keyword>
<evidence type="ECO:0000313" key="11">
    <source>
        <dbReference type="EMBL" id="MBE8716141.1"/>
    </source>
</evidence>
<evidence type="ECO:0000256" key="3">
    <source>
        <dbReference type="ARBA" id="ARBA00012663"/>
    </source>
</evidence>
<organism evidence="11 12">
    <name type="scientific">Cellvibrio polysaccharolyticus</name>
    <dbReference type="NCBI Taxonomy" id="2082724"/>
    <lineage>
        <taxon>Bacteria</taxon>
        <taxon>Pseudomonadati</taxon>
        <taxon>Pseudomonadota</taxon>
        <taxon>Gammaproteobacteria</taxon>
        <taxon>Cellvibrionales</taxon>
        <taxon>Cellvibrionaceae</taxon>
        <taxon>Cellvibrio</taxon>
    </lineage>
</organism>
<dbReference type="InterPro" id="IPR025705">
    <property type="entry name" value="Beta_hexosaminidase_sua/sub"/>
</dbReference>
<keyword evidence="5" id="KW-0326">Glycosidase</keyword>
<comment type="similarity">
    <text evidence="2">Belongs to the glycosyl hydrolase 20 family.</text>
</comment>
<dbReference type="Pfam" id="PF02838">
    <property type="entry name" value="Glyco_hydro_20b"/>
    <property type="match status" value="1"/>
</dbReference>
<comment type="catalytic activity">
    <reaction evidence="1">
        <text>Hydrolysis of terminal non-reducing N-acetyl-D-hexosamine residues in N-acetyl-beta-D-hexosaminides.</text>
        <dbReference type="EC" id="3.2.1.52"/>
    </reaction>
</comment>
<keyword evidence="4" id="KW-0378">Hydrolase</keyword>
<evidence type="ECO:0000259" key="10">
    <source>
        <dbReference type="SMART" id="SM01081"/>
    </source>
</evidence>
<dbReference type="EMBL" id="PRDL01000001">
    <property type="protein sequence ID" value="MBE8716141.1"/>
    <property type="molecule type" value="Genomic_DNA"/>
</dbReference>
<dbReference type="InterPro" id="IPR012291">
    <property type="entry name" value="CBM2_carb-bd_dom_sf"/>
</dbReference>
<dbReference type="Gene3D" id="2.60.40.10">
    <property type="entry name" value="Immunoglobulins"/>
    <property type="match status" value="1"/>
</dbReference>
<dbReference type="InterPro" id="IPR015883">
    <property type="entry name" value="Glyco_hydro_20_cat"/>
</dbReference>
<dbReference type="SUPFAM" id="SSF55545">
    <property type="entry name" value="beta-N-acetylhexosaminidase-like domain"/>
    <property type="match status" value="1"/>
</dbReference>
<dbReference type="GO" id="GO:0030203">
    <property type="term" value="P:glycosaminoglycan metabolic process"/>
    <property type="evidence" value="ECO:0007669"/>
    <property type="project" value="TreeGrafter"/>
</dbReference>
<evidence type="ECO:0000256" key="5">
    <source>
        <dbReference type="ARBA" id="ARBA00023295"/>
    </source>
</evidence>
<dbReference type="SMART" id="SM01081">
    <property type="entry name" value="CHB_HEX"/>
    <property type="match status" value="1"/>
</dbReference>
<dbReference type="SUPFAM" id="SSF51445">
    <property type="entry name" value="(Trans)glycosidases"/>
    <property type="match status" value="1"/>
</dbReference>
<dbReference type="Gene3D" id="3.30.379.10">
    <property type="entry name" value="Chitobiase/beta-hexosaminidase domain 2-like"/>
    <property type="match status" value="1"/>
</dbReference>
<accession>A0A928YS81</accession>
<dbReference type="SUPFAM" id="SSF49384">
    <property type="entry name" value="Carbohydrate-binding domain"/>
    <property type="match status" value="1"/>
</dbReference>
<evidence type="ECO:0000256" key="9">
    <source>
        <dbReference type="SAM" id="SignalP"/>
    </source>
</evidence>
<dbReference type="Proteomes" id="UP000652567">
    <property type="component" value="Unassembled WGS sequence"/>
</dbReference>
<evidence type="ECO:0000256" key="7">
    <source>
        <dbReference type="ARBA" id="ARBA00033000"/>
    </source>
</evidence>
<dbReference type="CDD" id="cd06569">
    <property type="entry name" value="GH20_Sm-chitobiase-like"/>
    <property type="match status" value="1"/>
</dbReference>
<reference evidence="11" key="1">
    <citation type="submission" date="2018-07" db="EMBL/GenBank/DDBJ databases">
        <title>Genome assembly of strain Ka43.</title>
        <authorList>
            <person name="Kukolya J."/>
            <person name="Nagy I."/>
            <person name="Horvath B."/>
            <person name="Toth A."/>
        </authorList>
    </citation>
    <scope>NUCLEOTIDE SEQUENCE</scope>
    <source>
        <strain evidence="11">KB43</strain>
    </source>
</reference>
<dbReference type="InterPro" id="IPR008965">
    <property type="entry name" value="CBM2/CBM3_carb-bd_dom_sf"/>
</dbReference>
<dbReference type="InterPro" id="IPR013783">
    <property type="entry name" value="Ig-like_fold"/>
</dbReference>
<evidence type="ECO:0000256" key="8">
    <source>
        <dbReference type="PIRSR" id="PIRSR625705-1"/>
    </source>
</evidence>
<feature type="domain" description="Chitobiase/beta-hexosaminidases N-terminal" evidence="10">
    <location>
        <begin position="31"/>
        <end position="185"/>
    </location>
</feature>
<dbReference type="GO" id="GO:0030247">
    <property type="term" value="F:polysaccharide binding"/>
    <property type="evidence" value="ECO:0007669"/>
    <property type="project" value="InterPro"/>
</dbReference>
<feature type="signal peptide" evidence="9">
    <location>
        <begin position="1"/>
        <end position="20"/>
    </location>
</feature>
<dbReference type="InterPro" id="IPR015882">
    <property type="entry name" value="HEX_bac_N"/>
</dbReference>
<dbReference type="AlphaFoldDB" id="A0A928YS81"/>
<dbReference type="PRINTS" id="PR00738">
    <property type="entry name" value="GLHYDRLASE20"/>
</dbReference>
<dbReference type="InterPro" id="IPR029018">
    <property type="entry name" value="Hex-like_dom2"/>
</dbReference>
<evidence type="ECO:0000256" key="4">
    <source>
        <dbReference type="ARBA" id="ARBA00022801"/>
    </source>
</evidence>
<dbReference type="Gene3D" id="3.20.20.80">
    <property type="entry name" value="Glycosidases"/>
    <property type="match status" value="1"/>
</dbReference>
<protein>
    <recommendedName>
        <fullName evidence="3">beta-N-acetylhexosaminidase</fullName>
        <ecNumber evidence="3">3.2.1.52</ecNumber>
    </recommendedName>
    <alternativeName>
        <fullName evidence="6">Beta-N-acetylhexosaminidase</fullName>
    </alternativeName>
    <alternativeName>
        <fullName evidence="7">N-acetyl-beta-glucosaminidase</fullName>
    </alternativeName>
</protein>
<proteinExistence type="inferred from homology"/>
<dbReference type="InterPro" id="IPR017853">
    <property type="entry name" value="GH"/>
</dbReference>
<dbReference type="EC" id="3.2.1.52" evidence="3"/>
<evidence type="ECO:0000256" key="2">
    <source>
        <dbReference type="ARBA" id="ARBA00006285"/>
    </source>
</evidence>
<dbReference type="Pfam" id="PF03173">
    <property type="entry name" value="CHB_HEX"/>
    <property type="match status" value="1"/>
</dbReference>
<dbReference type="Pfam" id="PF00728">
    <property type="entry name" value="Glyco_hydro_20"/>
    <property type="match status" value="1"/>
</dbReference>
<keyword evidence="12" id="KW-1185">Reference proteome</keyword>
<feature type="active site" description="Proton donor" evidence="8">
    <location>
        <position position="543"/>
    </location>
</feature>
<evidence type="ECO:0000256" key="6">
    <source>
        <dbReference type="ARBA" id="ARBA00030512"/>
    </source>
</evidence>
<dbReference type="GO" id="GO:0016020">
    <property type="term" value="C:membrane"/>
    <property type="evidence" value="ECO:0007669"/>
    <property type="project" value="TreeGrafter"/>
</dbReference>
<evidence type="ECO:0000256" key="1">
    <source>
        <dbReference type="ARBA" id="ARBA00001231"/>
    </source>
</evidence>